<feature type="region of interest" description="Disordered" evidence="2">
    <location>
        <begin position="5094"/>
        <end position="5402"/>
    </location>
</feature>
<dbReference type="InterPro" id="IPR001368">
    <property type="entry name" value="TNFR/NGFR_Cys_rich_reg"/>
</dbReference>
<dbReference type="PANTHER" id="PTHR47236">
    <property type="entry name" value="GENE, 32742-RELATED-RELATED"/>
    <property type="match status" value="1"/>
</dbReference>
<feature type="compositionally biased region" description="Basic and acidic residues" evidence="2">
    <location>
        <begin position="5097"/>
        <end position="5118"/>
    </location>
</feature>
<dbReference type="InterPro" id="IPR011042">
    <property type="entry name" value="6-blade_b-propeller_TolB-like"/>
</dbReference>
<feature type="compositionally biased region" description="Low complexity" evidence="2">
    <location>
        <begin position="5247"/>
        <end position="5277"/>
    </location>
</feature>
<dbReference type="SUPFAM" id="SSF57184">
    <property type="entry name" value="Growth factor receptor domain"/>
    <property type="match status" value="8"/>
</dbReference>
<dbReference type="InterPro" id="IPR011641">
    <property type="entry name" value="Tyr-kin_ephrin_A/B_rcpt-like"/>
</dbReference>
<evidence type="ECO:0000256" key="2">
    <source>
        <dbReference type="SAM" id="MobiDB-lite"/>
    </source>
</evidence>
<dbReference type="Gene3D" id="2.10.50.10">
    <property type="entry name" value="Tumor Necrosis Factor Receptor, subunit A, domain 2"/>
    <property type="match status" value="8"/>
</dbReference>
<feature type="domain" description="TNFR-Cys" evidence="3">
    <location>
        <begin position="1327"/>
        <end position="1365"/>
    </location>
</feature>
<dbReference type="SMART" id="SM01411">
    <property type="entry name" value="Ephrin_rec_like"/>
    <property type="match status" value="36"/>
</dbReference>
<feature type="domain" description="TNFR-Cys" evidence="3">
    <location>
        <begin position="1277"/>
        <end position="1311"/>
    </location>
</feature>
<dbReference type="PANTHER" id="PTHR47236:SF4">
    <property type="entry name" value="GENE 9195-RELATED"/>
    <property type="match status" value="1"/>
</dbReference>
<feature type="compositionally biased region" description="Basic and acidic residues" evidence="2">
    <location>
        <begin position="5278"/>
        <end position="5303"/>
    </location>
</feature>
<feature type="compositionally biased region" description="Polar residues" evidence="2">
    <location>
        <begin position="5349"/>
        <end position="5362"/>
    </location>
</feature>
<feature type="region of interest" description="Disordered" evidence="2">
    <location>
        <begin position="4789"/>
        <end position="4900"/>
    </location>
</feature>
<feature type="compositionally biased region" description="Low complexity" evidence="2">
    <location>
        <begin position="5363"/>
        <end position="5402"/>
    </location>
</feature>
<feature type="domain" description="TNFR-Cys" evidence="3">
    <location>
        <begin position="306"/>
        <end position="346"/>
    </location>
</feature>
<sequence>MPPSPGTNVTVKMESALGSRSVVLDPEVLVFTRDDWQTPRNVSVNTEDDNIALPPEKNRKTLTWNQIEVIQIAQTVMSDDNFVMASTSIGIAVRDNDRAGFEFEDTAVVPEGSAASASFRLRSQPVGPVTIRVQCDGAHIRADFEDHESLLIQPLDWNTTQSVTLHADFSEATLGPEYKAFCKVIAESADENYNSVSWEENNKELPVYGFTVVIYRPGLTSGDKMTATVCPVGQSLQKSTVGDVDKWECRPCPRGHRCPHPLLKPEKCGDGKHPMSRNGCPDLCPAGEVICGMHIPHRDHWTFEACDPGYFFYPKLGGSYCLPCPAGNYCPKLFVMPTPCPRGTYCPQQSIQPKPCTAGFYCARPWLPPEPCPYGMMSGPGADRCTPCPEGYSCPDAPLMRTQKCPDKTRSFLRNPKCLRCDDRGDTYCSHSAHVNICYSPEEIPDPDRSRCIPCPAGHECILGKAVPCPAGFYAEEAGGICRPCEAGHLCAEREPGPNTGRYVNGPFYKEPGVIEVKVCPPGTFSWGIAFTSHDGCQPCGAGVYCPYNTNELPTICAANEYCPEGTLRPLKSPPLTEGYTLSNGDRTTGLAHFGAFRYCKFGQTNLSLGGTCTQCPRGQICRIGSAPINCPPGTYAPGGPGATEPCKPCPEGKICHLAGMEHPVTCPAGTRHFNADPSGTEPAEYPQDRQENVVYQGPNTMASSLMACTKCAAGTYCQGGGAPTGISVQKVPKLQSTVLQERRQKQALEQRANRTALLARQDSYVSPRVQLRKRGTMRGRLLLSRRDEVQTRISVPRRDIFRPREGEMHKLSSREILPSGKYDAQELSRRILLPGGVRQSVEYSVPCEHVFSEAESDQQECLKCRKNEYCPVATVDPLPCPQDFLNCPLHNISAQKDCSGRTCVACMWTYFITEKLDPALGIECSLVALKRCQVGEYLGSSSCLACKPGYYCGSAGMSEEDMLDHPCPAGYTCPTPGLSSGTATKCPAGSYCLTGTSDAQGILCRPGTYNDELGAASAEECQPLPAGVYSGGGAKTAAGDGKCDAGYYCPEGSTVPHAVPCPRGTYLNQPGGQREEDCLPCAPGTYCDTVAETQPLSCPAGHYCLGGTHLPVPCPVGTFRTDPDGDSLEACTACPAGKYCPLLGAVEEAGDCEAGYLCIRGATVSTPTDGVTDCVLWMPCGLPPGSLCPLGYYCGSGAQQPESCPQGAYIPFAGSTSQDDCISCKPGFYCDGSDKANPLKPCSAGSYCTGGARTGTQHPVPEGHYSPAGSSGPVACLPGTFQNERSQAQCKPCTEGYYCPELGMSQPTECGAGRYCPAGSSAPLLCPPGTFSSAATASVVSECAACTAGHYCSGPGASVETGKCAPGYFCKSGSRSPTPEDVTENFGPCPAGTYCDVGTHTPTPCNAGTYGPSPRAVDEKACVPCDAGSFCDQPGLTKPVGPCGEGYYCEAGSDSATPTGKECPPGKKCPGGSPAPSPCQPGTYQSQQGQSTCVECSAGSYCGVAATGETPCPAGSFCPPGTKHGQENLCPPGTFRANTGATSLSDCTPCGEGDFCGDFGLTQASGKCKAGFYCKQYNIVSQPLTSDCYFAAPVRGGQTTTCHNTIPAGFTSKVDAFEACSASEDCEGVVKTVDGRFHLRCGVYTAAGEYRDTIFYWRICWEGGRCGPGELCAAGASEPVACPVGHYCQATAASQEQGPCPAGYLCPDGSLNTMEAASLCPKGHFCVNGIAEACPEGKYLPASGTGKEEPTGTCDPGKYTAVQRGTECGGNTCYFCAKGANSAQHAACPGGHYCPRGAVEAIPCPAGTVQPDSGQESCLPCSTGNYCEFGAMEGKPCPAGYYCPSASGTGTSFPCPIGTFSAQEGVTSADTCTKCLAGHFCDVPGLTKPVGKCLPVLTRLVAGVGYPGKSAEGVDASKAFLNGPQDAVRTSNGDIFIADTGNQRVARLDAVTGEVTTYIGQGLRQGDSSWILTAKPTRLALSPNQETLYILYSDVARVVQHTLSNAKTTEVVDARGCSSPQGFAVDPTGSALYVADTGNNRIRKVPVAPPSRATDLFGQAQTDTADNPPDQGPKLDRPSAVWVSSNGVVYIADAGNGRIRRFQQAAGPQSGAQLTTIVGGPVAGVKLESPVAVTGFEAGGKVFLVAYDAGVQMVLKIDTSESTPTKVDLFDASRAGNGHVDSQIQSRFGSVQMETPVRKLVVSNRQLHVHLYTVAVLFGDPERHRIRRIFLNPDYEEPVGKKVPCPAGTYLDYDGAYAESHCKECPAGKYCRGTGLTQPTGDCAGGFTCDARSEQPEGTPCPVGHFCPASSDTQRNLAFRKSVFTPFAYGRSAASAVTDGDFSEASSWPLPSLSSRIYPFRPSASRAALPGEDIFVIDVVEESEIKSVELHTGRPYDLAAVDDVSAWCWDKEALTWKGIEFHDKLTEPGMLRLVLTNTAKSSKIALQVSGENDSPVLIREVVLRADSTQTGTQKHILQLWAMWKNLRRACDELPSKVAQPCPPGTYQDEQRQTACKQCPAGQFCSSFKTETPTPCPEGHYCPPGTVSPHLFPCPLGTFSNKQGVARVDECQPCPAGSYCASRGLTRPTGLCDAGHLCTGKSWLAAPTVTSVNPDIVVMEEGQPRLFSGFGMLCPVGFYCLEGAQTPSECPAGRQTAAAGAMREEECVPCEPGFYCPEPGVSLPCDAGYVCLEGATTATPADTTTGKQCDAGFYCPQGSFRMLPCRPGTTSAEGASSCTPCEAGNFCPWPGTPSGDADGVKQCPAGHACPAGSSRPIPCPVGTFQNDAGAEECNPCPEGFYCGEGGLTAATKKCFVGFVCGMGASTPSDWDNVYGVDGASSGRCPKGHKCSTEGGLPVACEPGTYQDSTASTECKICPPGKFCSTAGLHEPSGDCEGGFFCKAGAKTARPATEAEGGGICPVGWVCPQGSAAPQGCPPGQYTNRRGQETCQLCPAGKFCLKAGDPPQVCTSGHVCDGGSGVGNLCPAGSYFKISSEATTKGSCFPCTVGHYCRAGQIAGPCAPGFLCGLGNWLPNPNADYKPPTPFIPQSESFSAVLLTLENWRQLEAGTALYGGIPCPAGHYCVAGATAPAACGRNTARLETGGRWKNDCSPCPAGYFCKDDEPVPYPCPRGYYCPFASRDPTPCPQGTLSSREKAESLGDCVSCPSGYHCNAGTSDLADDGLLCPAGYYCPEGTKDPVPCMPGTYNAFTGGTSVDSCLPCPAGFFCSSEGTARPTTTCPAGYYCPAGSMSPVICPPSSYCPLQSSAPKACAKAGFYCPLGTPSPEPCPSGAVCVVGATEPALCPKGTYLPPSAPGVVGGSEQECITCPLGSFTDSFGSTSCSICSPGFLCYEGCSSSRPASKETDKGQPCPLGHYCLPGALEASPCPAGTAGMKEGLRAEEDCTLCQAGTFNELPGQSTCSMCGASSTSDPGSLTCNCKGENRMFQPSDKSCVCKPGFVFLKNGVDMASEDGEGNCYQVVHDRCGVGESRDASGECVDPSSTCVKHCGEGGGEFNEVAGLCMCFSSPSQIAECDLTCQRHAPRMLLSDDKFIVEETQSSGDVHTLAEIPLASLRPNRLAGTPTCTPGERCSVQLQDMTTGHVIGLFGVPPALITELQNPSRVLEAHTFLQTEDATRPPSQSTEALLGVSGPVQCLPVGTTVVWRLGKNNYPVYVKDSLVNTNREFDYGSFRQLAWEVKAGVEYVLFAYTFKDPGVYVFASSQDPKQFSILRFLDEKLKCRESATSPRRRTRESLAAVGIRLAPDIYEAADWGSLLRLLIAAVVLIALLLLLGWALKAHGLELDVEDAAFVPYRQRHLFFQLPGLLRPQKGSVGFEAEEAHKERAREGALQLLKDVDPRIVTGSLAMISKTSEYVTQLAQMLREKRAETETELRTLMQKMSTEIMKEFGDFFSNQAWMASDTQNQECVEQILKYLRMPRRLLVQEMAKAQEAREAEVDALETGEPKSVEATRRRSTFLPVAEETPERVLDLQAKFGSFLGSFLRESLQDASNMLSTLCATLWQQRYSEASNLRSFLRSRDSSLASAVNEILSCHVTLQGAVRRGEKTAVRACANMDATLFAVVKEANTKLVAASARERELDQAALQTVASLLRGWVQQQTAAIEEKANNARTAAIHDLSTSHERERRCLMELMEAKRVALLEALSERQDAEVKATEERLRWEYETETGHSAQDSNGSLRDMLELELGHLRASQAEKTRATSEQLAELVEARFQALLHRQAKEKEKEELQVDEHKHCLLFEVFAATQATRTLSEQASQRHIQRMLAEESVDPEYSKSVGSFGRVLRANLAGALRVSNAETESGFDRSRQLIRKKVRELIETAEAKLTVKDEREFSAMKDKYKAGLKKCLSAGDAGLNRVISSLERAEDAEVEAERRLELFIRDQLILGERAKLDRGVDEDMRRFERALTREESHEREADETARAVWRDQLTMERKRLVDAAERSLDSRRRVLEAIVAEHEKQREKQRGRQKRMEAEKRRLTEMYLIRRMTFITTELWTCLKATKQLEAQGASLTEDSFPRLRIGSSLKERVSALKAWHGEGNALDEDLSQRMHGWKQQAERQRQTRETSLTVLLGSEVESEQEKAKAAGEEETFAVEMQDKSIPFPLRTPEELGFTKEPTDLEIESQRLQEKLKAAVQSALEDKEHLIGEIQRQQQEVEMRLCEETKMRQEAWTQKLQTRERLYEEDGLEAVRARHLEELTAFEQLRSEEMAFALCQAKADYMHRHPRDDAASEEDQRRYWEGLQAELSNVRQELKEKHEFTLKKLKEKHASELGHGPEELSTSPQREDGIAEMRETAQRLEREAAAEDEERRRRRQEVADENRRRFQATLEKKEKELEAEMKRKEDALQSDLAEQEETLRRRAEERDAQRKRVAEEKARRLKQSLLVGKQSQRELESVEQTLRKFHEEKAALENALDEEARRQGDAVVARVSRKKLERRRKDRERRDAEKKRFFAKQEEISKILRERERQKELAAARAKQAAKEREEELKRREQRAKELQEEQQWLPLVRQLAAEEQAAGLFDSLDESGRPTEWKSSVMKSIVEANATLRRTEPFVKIFLSQLRASERLMSLLSKPGKEASRVTKKLDAVEVQKKTEEDDSSSGSSDTSSESDTSSSDASSSSEGESTGSSDSGSSSDSESGSSSSESRSNKSSVSESSRSSSESASSSSSSSENDSRSSESASSSSSESASSSGRDNSKSSSNESDSSKSRQDRSKGGSRRNSSRSRNGSSTSSSSSSESLTSSSGSSSTSSLTERSGDNEMDQVKREPDGDGGKSSSRESESEDSETEAREKPGDGSATKEKQSESGSSSSEESASASKKISASAVNKQRNSSSKQTGVSNSSSSDDSATSSPLSNAGSSRRKSGSNSQSPSGSSSDGE</sequence>
<protein>
    <submittedName>
        <fullName evidence="4">GCC2 and GCC3 domain-containing protein</fullName>
    </submittedName>
</protein>
<feature type="compositionally biased region" description="Basic and acidic residues" evidence="2">
    <location>
        <begin position="4789"/>
        <end position="4799"/>
    </location>
</feature>
<feature type="compositionally biased region" description="Low complexity" evidence="2">
    <location>
        <begin position="5328"/>
        <end position="5348"/>
    </location>
</feature>
<dbReference type="EMBL" id="LN714490">
    <property type="protein sequence ID" value="CEL71647.1"/>
    <property type="molecule type" value="Genomic_DNA"/>
</dbReference>
<feature type="domain" description="TNFR-Cys" evidence="3">
    <location>
        <begin position="2670"/>
        <end position="2709"/>
    </location>
</feature>
<reference evidence="4" key="1">
    <citation type="journal article" date="2015" name="PLoS ONE">
        <title>Comprehensive Evaluation of Toxoplasma gondii VEG and Neospora caninum LIV Genomes with Tachyzoite Stage Transcriptome and Proteome Defines Novel Transcript Features.</title>
        <authorList>
            <person name="Ramaprasad A."/>
            <person name="Mourier T."/>
            <person name="Naeem R."/>
            <person name="Malas T.B."/>
            <person name="Moussa E."/>
            <person name="Panigrahi A."/>
            <person name="Vermont S.J."/>
            <person name="Otto T.D."/>
            <person name="Wastling J."/>
            <person name="Pain A."/>
        </authorList>
    </citation>
    <scope>NUCLEOTIDE SEQUENCE</scope>
    <source>
        <strain evidence="4">VEG</strain>
    </source>
</reference>
<evidence type="ECO:0000259" key="3">
    <source>
        <dbReference type="SMART" id="SM00208"/>
    </source>
</evidence>
<feature type="compositionally biased region" description="Low complexity" evidence="2">
    <location>
        <begin position="5123"/>
        <end position="5227"/>
    </location>
</feature>
<name>A0A0F7URL3_TOXGV</name>
<feature type="compositionally biased region" description="Basic and acidic residues" evidence="2">
    <location>
        <begin position="4878"/>
        <end position="4899"/>
    </location>
</feature>
<feature type="region of interest" description="Disordered" evidence="2">
    <location>
        <begin position="4995"/>
        <end position="5014"/>
    </location>
</feature>
<feature type="domain" description="TNFR-Cys" evidence="3">
    <location>
        <begin position="2936"/>
        <end position="2969"/>
    </location>
</feature>
<dbReference type="Pfam" id="PF07699">
    <property type="entry name" value="Ephrin_rec_like"/>
    <property type="match status" value="1"/>
</dbReference>
<dbReference type="SMART" id="SM00208">
    <property type="entry name" value="TNFR"/>
    <property type="match status" value="7"/>
</dbReference>
<dbReference type="SUPFAM" id="SSF101898">
    <property type="entry name" value="NHL repeat"/>
    <property type="match status" value="1"/>
</dbReference>
<feature type="compositionally biased region" description="Basic and acidic residues" evidence="2">
    <location>
        <begin position="5002"/>
        <end position="5014"/>
    </location>
</feature>
<dbReference type="InterPro" id="IPR009030">
    <property type="entry name" value="Growth_fac_rcpt_cys_sf"/>
</dbReference>
<organism evidence="4">
    <name type="scientific">Toxoplasma gondii (strain ATCC 50861 / VEG)</name>
    <dbReference type="NCBI Taxonomy" id="432359"/>
    <lineage>
        <taxon>Eukaryota</taxon>
        <taxon>Sar</taxon>
        <taxon>Alveolata</taxon>
        <taxon>Apicomplexa</taxon>
        <taxon>Conoidasida</taxon>
        <taxon>Coccidia</taxon>
        <taxon>Eucoccidiorida</taxon>
        <taxon>Eimeriorina</taxon>
        <taxon>Sarcocystidae</taxon>
        <taxon>Toxoplasma</taxon>
    </lineage>
</organism>
<gene>
    <name evidence="4" type="ORF">BN1205_040330</name>
</gene>
<evidence type="ECO:0000256" key="1">
    <source>
        <dbReference type="SAM" id="Coils"/>
    </source>
</evidence>
<keyword evidence="1" id="KW-0175">Coiled coil</keyword>
<feature type="compositionally biased region" description="Basic and acidic residues" evidence="2">
    <location>
        <begin position="4806"/>
        <end position="4868"/>
    </location>
</feature>
<evidence type="ECO:0000313" key="4">
    <source>
        <dbReference type="EMBL" id="CEL71647.1"/>
    </source>
</evidence>
<proteinExistence type="predicted"/>
<dbReference type="Gene3D" id="2.120.10.30">
    <property type="entry name" value="TolB, C-terminal domain"/>
    <property type="match status" value="1"/>
</dbReference>
<feature type="compositionally biased region" description="Basic and acidic residues" evidence="2">
    <location>
        <begin position="5310"/>
        <end position="5327"/>
    </location>
</feature>
<accession>A0A0F7URL3</accession>
<feature type="domain" description="TNFR-Cys" evidence="3">
    <location>
        <begin position="2502"/>
        <end position="2536"/>
    </location>
</feature>
<feature type="compositionally biased region" description="Basic and acidic residues" evidence="2">
    <location>
        <begin position="5228"/>
        <end position="5238"/>
    </location>
</feature>
<feature type="coiled-coil region" evidence="1">
    <location>
        <begin position="4376"/>
        <end position="4403"/>
    </location>
</feature>
<feature type="domain" description="TNFR-Cys" evidence="3">
    <location>
        <begin position="1480"/>
        <end position="1513"/>
    </location>
</feature>
<feature type="coiled-coil region" evidence="1">
    <location>
        <begin position="4476"/>
        <end position="4503"/>
    </location>
</feature>